<organism evidence="1">
    <name type="scientific">Ophidiomyces ophidiicola</name>
    <dbReference type="NCBI Taxonomy" id="1387563"/>
    <lineage>
        <taxon>Eukaryota</taxon>
        <taxon>Fungi</taxon>
        <taxon>Dikarya</taxon>
        <taxon>Ascomycota</taxon>
        <taxon>Pezizomycotina</taxon>
        <taxon>Eurotiomycetes</taxon>
        <taxon>Eurotiomycetidae</taxon>
        <taxon>Onygenales</taxon>
        <taxon>Onygenaceae</taxon>
        <taxon>Ophidiomyces</taxon>
    </lineage>
</organism>
<gene>
    <name evidence="1" type="ORF">LOY88_002663</name>
</gene>
<comment type="caution">
    <text evidence="1">The sequence shown here is derived from an EMBL/GenBank/DDBJ whole genome shotgun (WGS) entry which is preliminary data.</text>
</comment>
<reference evidence="1" key="1">
    <citation type="journal article" date="2022" name="bioRxiv">
        <title>Population genetic analysis of Ophidiomyces ophidiicola, the causative agent of snake fungal disease, indicates recent introductions to the USA.</title>
        <authorList>
            <person name="Ladner J.T."/>
            <person name="Palmer J.M."/>
            <person name="Ettinger C.L."/>
            <person name="Stajich J.E."/>
            <person name="Farrell T.M."/>
            <person name="Glorioso B.M."/>
            <person name="Lawson B."/>
            <person name="Price S.J."/>
            <person name="Stengle A.G."/>
            <person name="Grear D.A."/>
            <person name="Lorch J.M."/>
        </authorList>
    </citation>
    <scope>NUCLEOTIDE SEQUENCE</scope>
    <source>
        <strain evidence="1">NWHC 24266-5</strain>
    </source>
</reference>
<sequence length="560" mass="60313">MTSDSTKMATSQQKSWERAKVYSKRGFEKAWHTLDKLGRPINRLSMKFRAEAFWPSTLDLESEKAARILRSFYKGGFYAEIDSTSAEGLAAHSPSQKRRAVKRIPTSVIAHAKGLAIFTTMRTGLWVNGSGGSGVLLGRIKETGEWSHPSGIMAHTAELEFLTGVDIYDCVVVINSYEALEAFKRGRCTLGRGVAASKGPIGPGGNPETKIHQRQAPTLTYIKGRGLYADINAEGTLIIERCDENERFYGGKISAADVLAGNVKHPSSSIRTLLQTIKAAQGDRNIDVEMLLAPGETPGDVEVEPIGTFGIPADDDPDPYGVKALEREGILIREAGTRRLPNVNSFDFSPTSSKWSATGSTRSSFRNSVQSFASIDRGTQTDGLSLDQASQSSICPDSPRSPRSPTRPSLRIAIPLAEEIGSVEYTKSIGSAMPARQVSVLDHNAHSLNGPASASFAKAKLVTIPKRTPPSVPHRNPRRQAALGSSSSLHSANNGSSDSSPSSSTNSPVDTDMSVLDVSSKLRQLWSEDSQSDPKTRGDSQERDEFVSAPASPPNAKDTE</sequence>
<evidence type="ECO:0000313" key="1">
    <source>
        <dbReference type="EMBL" id="KAI2388263.1"/>
    </source>
</evidence>
<dbReference type="EMBL" id="JALBCA010000032">
    <property type="protein sequence ID" value="KAI2388263.1"/>
    <property type="molecule type" value="Genomic_DNA"/>
</dbReference>
<accession>A0ACB8UYV8</accession>
<name>A0ACB8UYV8_9EURO</name>
<proteinExistence type="predicted"/>
<protein>
    <submittedName>
        <fullName evidence="1">Uncharacterized protein</fullName>
    </submittedName>
</protein>